<dbReference type="InterPro" id="IPR013611">
    <property type="entry name" value="Transp-assoc_OB_typ2"/>
</dbReference>
<evidence type="ECO:0000256" key="3">
    <source>
        <dbReference type="ARBA" id="ARBA00022840"/>
    </source>
</evidence>
<dbReference type="Gene3D" id="3.40.50.300">
    <property type="entry name" value="P-loop containing nucleotide triphosphate hydrolases"/>
    <property type="match status" value="1"/>
</dbReference>
<sequence length="326" mass="36191">MSFLQVSGIGKAEGPTFALKDISFEQEQFKHLAIAGETGSGKSTLLKIIGGIISPETGAVYFEGTRVKKVPEEKLIPGHPGIAYLSQHFELRNHYRMEELLGYANILGEEAARRICEICQVDHLLQRKSNELSGGEKQRMALARLLVSSPRLLLLDEPFSNLDMIHKNQLKTVLRDIGHELGISTLMVSHDPLDILSWAEEILVLRDGLLHHRGASRDVYRHSPDAYVAGLFGVCYPVDATWIRLFPALGALPEPAAHFLRPEDFIITTANKDTTATVTHTAFCGSYLEVSASLPGGYPVMLRTMNFRIKRGDAISLSLRPDFFKN</sequence>
<dbReference type="InterPro" id="IPR008995">
    <property type="entry name" value="Mo/tungstate-bd_C_term_dom"/>
</dbReference>
<keyword evidence="2" id="KW-0547">Nucleotide-binding</keyword>
<dbReference type="InterPro" id="IPR027417">
    <property type="entry name" value="P-loop_NTPase"/>
</dbReference>
<dbReference type="PANTHER" id="PTHR42781:SF4">
    <property type="entry name" value="SPERMIDINE_PUTRESCINE IMPORT ATP-BINDING PROTEIN POTA"/>
    <property type="match status" value="1"/>
</dbReference>
<dbReference type="Pfam" id="PF00005">
    <property type="entry name" value="ABC_tran"/>
    <property type="match status" value="1"/>
</dbReference>
<feature type="domain" description="ABC transporter" evidence="4">
    <location>
        <begin position="4"/>
        <end position="232"/>
    </location>
</feature>
<protein>
    <submittedName>
        <fullName evidence="5">ABC-type sugar transport system ATPase subunit</fullName>
    </submittedName>
</protein>
<keyword evidence="1" id="KW-0813">Transport</keyword>
<comment type="caution">
    <text evidence="5">The sequence shown here is derived from an EMBL/GenBank/DDBJ whole genome shotgun (WGS) entry which is preliminary data.</text>
</comment>
<keyword evidence="6" id="KW-1185">Reference proteome</keyword>
<dbReference type="OrthoDB" id="9802264at2"/>
<dbReference type="GO" id="GO:0043190">
    <property type="term" value="C:ATP-binding cassette (ABC) transporter complex"/>
    <property type="evidence" value="ECO:0007669"/>
    <property type="project" value="InterPro"/>
</dbReference>
<dbReference type="Proteomes" id="UP000240572">
    <property type="component" value="Unassembled WGS sequence"/>
</dbReference>
<dbReference type="Pfam" id="PF08402">
    <property type="entry name" value="TOBE_2"/>
    <property type="match status" value="1"/>
</dbReference>
<accession>A0A2P8CR17</accession>
<dbReference type="InterPro" id="IPR017871">
    <property type="entry name" value="ABC_transporter-like_CS"/>
</dbReference>
<organism evidence="5 6">
    <name type="scientific">Taibaiella chishuiensis</name>
    <dbReference type="NCBI Taxonomy" id="1434707"/>
    <lineage>
        <taxon>Bacteria</taxon>
        <taxon>Pseudomonadati</taxon>
        <taxon>Bacteroidota</taxon>
        <taxon>Chitinophagia</taxon>
        <taxon>Chitinophagales</taxon>
        <taxon>Chitinophagaceae</taxon>
        <taxon>Taibaiella</taxon>
    </lineage>
</organism>
<dbReference type="GO" id="GO:0022857">
    <property type="term" value="F:transmembrane transporter activity"/>
    <property type="evidence" value="ECO:0007669"/>
    <property type="project" value="InterPro"/>
</dbReference>
<reference evidence="5 6" key="1">
    <citation type="submission" date="2018-03" db="EMBL/GenBank/DDBJ databases">
        <title>Genomic Encyclopedia of Type Strains, Phase III (KMG-III): the genomes of soil and plant-associated and newly described type strains.</title>
        <authorList>
            <person name="Whitman W."/>
        </authorList>
    </citation>
    <scope>NUCLEOTIDE SEQUENCE [LARGE SCALE GENOMIC DNA]</scope>
    <source>
        <strain evidence="5 6">CGMCC 1.12700</strain>
    </source>
</reference>
<evidence type="ECO:0000313" key="5">
    <source>
        <dbReference type="EMBL" id="PSK87414.1"/>
    </source>
</evidence>
<dbReference type="PROSITE" id="PS00211">
    <property type="entry name" value="ABC_TRANSPORTER_1"/>
    <property type="match status" value="1"/>
</dbReference>
<evidence type="ECO:0000313" key="6">
    <source>
        <dbReference type="Proteomes" id="UP000240572"/>
    </source>
</evidence>
<dbReference type="SUPFAM" id="SSF50331">
    <property type="entry name" value="MOP-like"/>
    <property type="match status" value="1"/>
</dbReference>
<evidence type="ECO:0000256" key="1">
    <source>
        <dbReference type="ARBA" id="ARBA00022448"/>
    </source>
</evidence>
<dbReference type="SUPFAM" id="SSF52540">
    <property type="entry name" value="P-loop containing nucleoside triphosphate hydrolases"/>
    <property type="match status" value="1"/>
</dbReference>
<name>A0A2P8CR17_9BACT</name>
<dbReference type="EMBL" id="PYGD01000017">
    <property type="protein sequence ID" value="PSK87414.1"/>
    <property type="molecule type" value="Genomic_DNA"/>
</dbReference>
<dbReference type="InterPro" id="IPR050093">
    <property type="entry name" value="ABC_SmlMolc_Importer"/>
</dbReference>
<keyword evidence="5" id="KW-0762">Sugar transport</keyword>
<keyword evidence="3" id="KW-0067">ATP-binding</keyword>
<proteinExistence type="predicted"/>
<dbReference type="PANTHER" id="PTHR42781">
    <property type="entry name" value="SPERMIDINE/PUTRESCINE IMPORT ATP-BINDING PROTEIN POTA"/>
    <property type="match status" value="1"/>
</dbReference>
<evidence type="ECO:0000256" key="2">
    <source>
        <dbReference type="ARBA" id="ARBA00022741"/>
    </source>
</evidence>
<dbReference type="PROSITE" id="PS50893">
    <property type="entry name" value="ABC_TRANSPORTER_2"/>
    <property type="match status" value="1"/>
</dbReference>
<dbReference type="GO" id="GO:0005524">
    <property type="term" value="F:ATP binding"/>
    <property type="evidence" value="ECO:0007669"/>
    <property type="project" value="UniProtKB-KW"/>
</dbReference>
<gene>
    <name evidence="5" type="ORF">B0I18_11714</name>
</gene>
<dbReference type="GO" id="GO:0016887">
    <property type="term" value="F:ATP hydrolysis activity"/>
    <property type="evidence" value="ECO:0007669"/>
    <property type="project" value="InterPro"/>
</dbReference>
<dbReference type="AlphaFoldDB" id="A0A2P8CR17"/>
<evidence type="ECO:0000259" key="4">
    <source>
        <dbReference type="PROSITE" id="PS50893"/>
    </source>
</evidence>
<dbReference type="InterPro" id="IPR003439">
    <property type="entry name" value="ABC_transporter-like_ATP-bd"/>
</dbReference>
<dbReference type="SMART" id="SM00382">
    <property type="entry name" value="AAA"/>
    <property type="match status" value="1"/>
</dbReference>
<dbReference type="InterPro" id="IPR003593">
    <property type="entry name" value="AAA+_ATPase"/>
</dbReference>